<accession>A0A7W7IR88</accession>
<dbReference type="EMBL" id="JACHKY010000004">
    <property type="protein sequence ID" value="MBB4798853.1"/>
    <property type="molecule type" value="Genomic_DNA"/>
</dbReference>
<gene>
    <name evidence="1" type="ORF">HNP32_002607</name>
</gene>
<keyword evidence="2" id="KW-1185">Reference proteome</keyword>
<proteinExistence type="predicted"/>
<evidence type="ECO:0000313" key="2">
    <source>
        <dbReference type="Proteomes" id="UP000539957"/>
    </source>
</evidence>
<name>A0A7W7IR88_9CAUL</name>
<evidence type="ECO:0000313" key="1">
    <source>
        <dbReference type="EMBL" id="MBB4798853.1"/>
    </source>
</evidence>
<protein>
    <submittedName>
        <fullName evidence="1">Uncharacterized protein</fullName>
    </submittedName>
</protein>
<reference evidence="1 2" key="1">
    <citation type="submission" date="2020-08" db="EMBL/GenBank/DDBJ databases">
        <title>Functional genomics of gut bacteria from endangered species of beetles.</title>
        <authorList>
            <person name="Carlos-Shanley C."/>
        </authorList>
    </citation>
    <scope>NUCLEOTIDE SEQUENCE [LARGE SCALE GENOMIC DNA]</scope>
    <source>
        <strain evidence="1 2">S00123</strain>
    </source>
</reference>
<comment type="caution">
    <text evidence="1">The sequence shown here is derived from an EMBL/GenBank/DDBJ whole genome shotgun (WGS) entry which is preliminary data.</text>
</comment>
<sequence>MIIVTAPPNDLVVCKDNPGLSVGRPLLDTGKKMIIAAFLSVGLMGQEAGPPIITPVNPEAAEAVAAFVGLGRYAGTCAAHLPAGAKARLDGLTSDQAPPGVPTWLVSGFRQGYEQGLADSSRPDKTAAECRDMERAANARMQAAAERLKGRL</sequence>
<dbReference type="Proteomes" id="UP000539957">
    <property type="component" value="Unassembled WGS sequence"/>
</dbReference>
<dbReference type="RefSeq" id="WP_184271043.1">
    <property type="nucleotide sequence ID" value="NZ_JACHKY010000004.1"/>
</dbReference>
<organism evidence="1 2">
    <name type="scientific">Brevundimonas bullata</name>
    <dbReference type="NCBI Taxonomy" id="13160"/>
    <lineage>
        <taxon>Bacteria</taxon>
        <taxon>Pseudomonadati</taxon>
        <taxon>Pseudomonadota</taxon>
        <taxon>Alphaproteobacteria</taxon>
        <taxon>Caulobacterales</taxon>
        <taxon>Caulobacteraceae</taxon>
        <taxon>Brevundimonas</taxon>
    </lineage>
</organism>
<dbReference type="AlphaFoldDB" id="A0A7W7IR88"/>